<proteinExistence type="predicted"/>
<dbReference type="InterPro" id="IPR050624">
    <property type="entry name" value="HTH-type_Tx_Regulator"/>
</dbReference>
<keyword evidence="6" id="KW-1185">Reference proteome</keyword>
<dbReference type="InterPro" id="IPR001647">
    <property type="entry name" value="HTH_TetR"/>
</dbReference>
<keyword evidence="1" id="KW-0678">Repressor</keyword>
<evidence type="ECO:0000313" key="5">
    <source>
        <dbReference type="EMBL" id="MEI5906820.1"/>
    </source>
</evidence>
<dbReference type="PANTHER" id="PTHR43479">
    <property type="entry name" value="ACREF/ENVCD OPERON REPRESSOR-RELATED"/>
    <property type="match status" value="1"/>
</dbReference>
<dbReference type="Proteomes" id="UP001312865">
    <property type="component" value="Unassembled WGS sequence"/>
</dbReference>
<dbReference type="EMBL" id="JBBAXC010000004">
    <property type="protein sequence ID" value="MEI5906820.1"/>
    <property type="molecule type" value="Genomic_DNA"/>
</dbReference>
<reference evidence="5 6" key="1">
    <citation type="journal article" date="2018" name="J. Microbiol.">
        <title>Bacillus spongiae sp. nov., isolated from sponge of Jeju Island.</title>
        <authorList>
            <person name="Lee G.E."/>
            <person name="Im W.T."/>
            <person name="Park J.S."/>
        </authorList>
    </citation>
    <scope>NUCLEOTIDE SEQUENCE [LARGE SCALE GENOMIC DNA]</scope>
    <source>
        <strain evidence="5 6">135PIL107-10</strain>
    </source>
</reference>
<evidence type="ECO:0000259" key="4">
    <source>
        <dbReference type="PROSITE" id="PS50977"/>
    </source>
</evidence>
<organism evidence="5 6">
    <name type="scientific">Bacillus spongiae</name>
    <dbReference type="NCBI Taxonomy" id="2683610"/>
    <lineage>
        <taxon>Bacteria</taxon>
        <taxon>Bacillati</taxon>
        <taxon>Bacillota</taxon>
        <taxon>Bacilli</taxon>
        <taxon>Bacillales</taxon>
        <taxon>Bacillaceae</taxon>
        <taxon>Bacillus</taxon>
    </lineage>
</organism>
<dbReference type="PROSITE" id="PS50977">
    <property type="entry name" value="HTH_TETR_2"/>
    <property type="match status" value="1"/>
</dbReference>
<dbReference type="PANTHER" id="PTHR43479:SF7">
    <property type="entry name" value="TETR-FAMILY TRANSCRIPTIONAL REGULATOR"/>
    <property type="match status" value="1"/>
</dbReference>
<accession>A0ABU8HC05</accession>
<keyword evidence="2 3" id="KW-0238">DNA-binding</keyword>
<dbReference type="Pfam" id="PF00440">
    <property type="entry name" value="TetR_N"/>
    <property type="match status" value="1"/>
</dbReference>
<feature type="DNA-binding region" description="H-T-H motif" evidence="3">
    <location>
        <begin position="34"/>
        <end position="53"/>
    </location>
</feature>
<evidence type="ECO:0000256" key="3">
    <source>
        <dbReference type="PROSITE-ProRule" id="PRU00335"/>
    </source>
</evidence>
<gene>
    <name evidence="5" type="ORF">WAK64_07075</name>
</gene>
<evidence type="ECO:0000256" key="2">
    <source>
        <dbReference type="ARBA" id="ARBA00023125"/>
    </source>
</evidence>
<dbReference type="InterPro" id="IPR009057">
    <property type="entry name" value="Homeodomain-like_sf"/>
</dbReference>
<evidence type="ECO:0000313" key="6">
    <source>
        <dbReference type="Proteomes" id="UP001312865"/>
    </source>
</evidence>
<protein>
    <submittedName>
        <fullName evidence="5">TetR/AcrR family transcriptional regulator</fullName>
    </submittedName>
</protein>
<comment type="caution">
    <text evidence="5">The sequence shown here is derived from an EMBL/GenBank/DDBJ whole genome shotgun (WGS) entry which is preliminary data.</text>
</comment>
<dbReference type="Gene3D" id="1.10.357.10">
    <property type="entry name" value="Tetracycline Repressor, domain 2"/>
    <property type="match status" value="1"/>
</dbReference>
<sequence>MIEGNTDLRSVRTRKFIIDSLIELLEKKDFNSIKISDITSGAMINRATFYHHFLDKYDLLEKVIKEVLIENVLQELSNNKEFNEEMLKSLFISITKFHMSLSDRCQRSYHDMAVNIETILKKELEQIILQSLLNKYPDQSDEKLRMIATMLSWMIYGASIDWKQNSNKSPEDYLEYASLSIRELLRME</sequence>
<dbReference type="SUPFAM" id="SSF46689">
    <property type="entry name" value="Homeodomain-like"/>
    <property type="match status" value="1"/>
</dbReference>
<evidence type="ECO:0000256" key="1">
    <source>
        <dbReference type="ARBA" id="ARBA00022491"/>
    </source>
</evidence>
<dbReference type="RefSeq" id="WP_336586246.1">
    <property type="nucleotide sequence ID" value="NZ_JBBAXC010000004.1"/>
</dbReference>
<name>A0ABU8HC05_9BACI</name>
<feature type="domain" description="HTH tetR-type" evidence="4">
    <location>
        <begin position="11"/>
        <end position="71"/>
    </location>
</feature>